<protein>
    <recommendedName>
        <fullName evidence="5">Sel1 repeat family protein</fullName>
    </recommendedName>
</protein>
<dbReference type="KEGG" id="tva:5464730"/>
<gene>
    <name evidence="3" type="ORF">TVAG_214300</name>
</gene>
<dbReference type="OrthoDB" id="10593975at2759"/>
<dbReference type="VEuPathDB" id="TrichDB:TVAGG3_0169670"/>
<dbReference type="InParanoid" id="A2DK34"/>
<comment type="similarity">
    <text evidence="1">Belongs to the sel-1 family.</text>
</comment>
<organism evidence="3 4">
    <name type="scientific">Trichomonas vaginalis (strain ATCC PRA-98 / G3)</name>
    <dbReference type="NCBI Taxonomy" id="412133"/>
    <lineage>
        <taxon>Eukaryota</taxon>
        <taxon>Metamonada</taxon>
        <taxon>Parabasalia</taxon>
        <taxon>Trichomonadida</taxon>
        <taxon>Trichomonadidae</taxon>
        <taxon>Trichomonas</taxon>
    </lineage>
</organism>
<keyword evidence="4" id="KW-1185">Reference proteome</keyword>
<dbReference type="SMR" id="A2DK34"/>
<accession>A2DK34</accession>
<keyword evidence="2" id="KW-0812">Transmembrane</keyword>
<evidence type="ECO:0000256" key="1">
    <source>
        <dbReference type="ARBA" id="ARBA00038101"/>
    </source>
</evidence>
<evidence type="ECO:0000313" key="4">
    <source>
        <dbReference type="Proteomes" id="UP000001542"/>
    </source>
</evidence>
<dbReference type="Pfam" id="PF08238">
    <property type="entry name" value="Sel1"/>
    <property type="match status" value="3"/>
</dbReference>
<evidence type="ECO:0008006" key="5">
    <source>
        <dbReference type="Google" id="ProtNLM"/>
    </source>
</evidence>
<reference evidence="3" key="2">
    <citation type="journal article" date="2007" name="Science">
        <title>Draft genome sequence of the sexually transmitted pathogen Trichomonas vaginalis.</title>
        <authorList>
            <person name="Carlton J.M."/>
            <person name="Hirt R.P."/>
            <person name="Silva J.C."/>
            <person name="Delcher A.L."/>
            <person name="Schatz M."/>
            <person name="Zhao Q."/>
            <person name="Wortman J.R."/>
            <person name="Bidwell S.L."/>
            <person name="Alsmark U.C.M."/>
            <person name="Besteiro S."/>
            <person name="Sicheritz-Ponten T."/>
            <person name="Noel C.J."/>
            <person name="Dacks J.B."/>
            <person name="Foster P.G."/>
            <person name="Simillion C."/>
            <person name="Van de Peer Y."/>
            <person name="Miranda-Saavedra D."/>
            <person name="Barton G.J."/>
            <person name="Westrop G.D."/>
            <person name="Mueller S."/>
            <person name="Dessi D."/>
            <person name="Fiori P.L."/>
            <person name="Ren Q."/>
            <person name="Paulsen I."/>
            <person name="Zhang H."/>
            <person name="Bastida-Corcuera F.D."/>
            <person name="Simoes-Barbosa A."/>
            <person name="Brown M.T."/>
            <person name="Hayes R.D."/>
            <person name="Mukherjee M."/>
            <person name="Okumura C.Y."/>
            <person name="Schneider R."/>
            <person name="Smith A.J."/>
            <person name="Vanacova S."/>
            <person name="Villalvazo M."/>
            <person name="Haas B.J."/>
            <person name="Pertea M."/>
            <person name="Feldblyum T.V."/>
            <person name="Utterback T.R."/>
            <person name="Shu C.L."/>
            <person name="Osoegawa K."/>
            <person name="de Jong P.J."/>
            <person name="Hrdy I."/>
            <person name="Horvathova L."/>
            <person name="Zubacova Z."/>
            <person name="Dolezal P."/>
            <person name="Malik S.B."/>
            <person name="Logsdon J.M. Jr."/>
            <person name="Henze K."/>
            <person name="Gupta A."/>
            <person name="Wang C.C."/>
            <person name="Dunne R.L."/>
            <person name="Upcroft J.A."/>
            <person name="Upcroft P."/>
            <person name="White O."/>
            <person name="Salzberg S.L."/>
            <person name="Tang P."/>
            <person name="Chiu C.-H."/>
            <person name="Lee Y.-S."/>
            <person name="Embley T.M."/>
            <person name="Coombs G.H."/>
            <person name="Mottram J.C."/>
            <person name="Tachezy J."/>
            <person name="Fraser-Liggett C.M."/>
            <person name="Johnson P.J."/>
        </authorList>
    </citation>
    <scope>NUCLEOTIDE SEQUENCE [LARGE SCALE GENOMIC DNA]</scope>
    <source>
        <strain evidence="3">G3</strain>
    </source>
</reference>
<dbReference type="EMBL" id="DS113210">
    <property type="protein sequence ID" value="EAY19205.1"/>
    <property type="molecule type" value="Genomic_DNA"/>
</dbReference>
<dbReference type="InterPro" id="IPR006597">
    <property type="entry name" value="Sel1-like"/>
</dbReference>
<keyword evidence="2" id="KW-0472">Membrane</keyword>
<dbReference type="InterPro" id="IPR050767">
    <property type="entry name" value="Sel1_AlgK"/>
</dbReference>
<evidence type="ECO:0000256" key="2">
    <source>
        <dbReference type="SAM" id="Phobius"/>
    </source>
</evidence>
<name>A2DK34_TRIV3</name>
<dbReference type="VEuPathDB" id="TrichDB:TVAG_214300"/>
<sequence length="353" mass="39303">MSDGLIPLQYLELYNYTYEDGDEVGTITLDVPEILNNSAIKVQLSEDGNFININFSEDYPHVVCGHLYSKVTSFETAIEKNKYCVKLHKDPAGEKKWFLLITSNHSENKVIDPKSAYAIFKLYAMTAQETNDTSNIEIAFQYLKFAASCGYVPATREYATRLLQNSATFVNGVELLKLCYDKYKDIPSCFQLGIIFSQSKETVENGLPFMTVAAESGYFDAIVGLGEYFSPLSSIPYQKKDAEKAVEYFKLALTKGEDWIALHELAKLTFFGIGTKQDTNAGIDLQRKAKAINPDVPAIELNDPRVNQYKQIVEDEKTSATPWSTRGAIIGASVAVASGFGLLVYKALTRKGK</sequence>
<dbReference type="PANTHER" id="PTHR11102">
    <property type="entry name" value="SEL-1-LIKE PROTEIN"/>
    <property type="match status" value="1"/>
</dbReference>
<reference evidence="3" key="1">
    <citation type="submission" date="2006-10" db="EMBL/GenBank/DDBJ databases">
        <authorList>
            <person name="Amadeo P."/>
            <person name="Zhao Q."/>
            <person name="Wortman J."/>
            <person name="Fraser-Liggett C."/>
            <person name="Carlton J."/>
        </authorList>
    </citation>
    <scope>NUCLEOTIDE SEQUENCE</scope>
    <source>
        <strain evidence="3">G3</strain>
    </source>
</reference>
<dbReference type="RefSeq" id="XP_001580191.1">
    <property type="nucleotide sequence ID" value="XM_001580141.1"/>
</dbReference>
<dbReference type="Gene3D" id="1.25.40.10">
    <property type="entry name" value="Tetratricopeptide repeat domain"/>
    <property type="match status" value="1"/>
</dbReference>
<dbReference type="SUPFAM" id="SSF81901">
    <property type="entry name" value="HCP-like"/>
    <property type="match status" value="1"/>
</dbReference>
<keyword evidence="2" id="KW-1133">Transmembrane helix</keyword>
<dbReference type="PANTHER" id="PTHR11102:SF147">
    <property type="entry name" value="SEL1L ADAPTOR SUBUNIT OF ERAD E3 UBIQUITIN LIGASE"/>
    <property type="match status" value="1"/>
</dbReference>
<feature type="transmembrane region" description="Helical" evidence="2">
    <location>
        <begin position="327"/>
        <end position="348"/>
    </location>
</feature>
<dbReference type="Proteomes" id="UP000001542">
    <property type="component" value="Unassembled WGS sequence"/>
</dbReference>
<dbReference type="AlphaFoldDB" id="A2DK34"/>
<dbReference type="InterPro" id="IPR011990">
    <property type="entry name" value="TPR-like_helical_dom_sf"/>
</dbReference>
<proteinExistence type="inferred from homology"/>
<evidence type="ECO:0000313" key="3">
    <source>
        <dbReference type="EMBL" id="EAY19205.1"/>
    </source>
</evidence>